<evidence type="ECO:0000256" key="2">
    <source>
        <dbReference type="ARBA" id="ARBA00022679"/>
    </source>
</evidence>
<evidence type="ECO:0000256" key="4">
    <source>
        <dbReference type="HAMAP-Rule" id="MF_01930"/>
    </source>
</evidence>
<dbReference type="EMBL" id="CP117826">
    <property type="protein sequence ID" value="XCC62878.1"/>
    <property type="molecule type" value="Genomic_DNA"/>
</dbReference>
<dbReference type="InterPro" id="IPR036477">
    <property type="entry name" value="Formyl_transf_N_sf"/>
</dbReference>
<dbReference type="NCBIfam" id="TIGR00639">
    <property type="entry name" value="PurN"/>
    <property type="match status" value="1"/>
</dbReference>
<comment type="similarity">
    <text evidence="4">Belongs to the GART family.</text>
</comment>
<dbReference type="Pfam" id="PF00551">
    <property type="entry name" value="Formyl_trans_N"/>
    <property type="match status" value="1"/>
</dbReference>
<evidence type="ECO:0000256" key="3">
    <source>
        <dbReference type="ARBA" id="ARBA00022755"/>
    </source>
</evidence>
<dbReference type="GO" id="GO:0004644">
    <property type="term" value="F:phosphoribosylglycinamide formyltransferase activity"/>
    <property type="evidence" value="ECO:0007669"/>
    <property type="project" value="UniProtKB-UniRule"/>
</dbReference>
<comment type="pathway">
    <text evidence="1 4">Purine metabolism; IMP biosynthesis via de novo pathway; N(2)-formyl-N(1)-(5-phospho-D-ribosyl)glycinamide from N(1)-(5-phospho-D-ribosyl)glycinamide (10-formyl THF route): step 1/1.</text>
</comment>
<evidence type="ECO:0000256" key="1">
    <source>
        <dbReference type="ARBA" id="ARBA00005054"/>
    </source>
</evidence>
<keyword evidence="2 4" id="KW-0808">Transferase</keyword>
<feature type="domain" description="Formyl transferase N-terminal" evidence="5">
    <location>
        <begin position="3"/>
        <end position="187"/>
    </location>
</feature>
<gene>
    <name evidence="4 6" type="primary">purN</name>
    <name evidence="6" type="ORF">PUP29_02855</name>
</gene>
<comment type="caution">
    <text evidence="4">Lacks conserved residue(s) required for the propagation of feature annotation.</text>
</comment>
<protein>
    <recommendedName>
        <fullName evidence="4">Phosphoribosylglycinamide formyltransferase</fullName>
        <ecNumber evidence="4">2.1.2.2</ecNumber>
    </recommendedName>
    <alternativeName>
        <fullName evidence="4">5'-phosphoribosylglycinamide transformylase</fullName>
    </alternativeName>
    <alternativeName>
        <fullName evidence="4">GAR transformylase</fullName>
        <shortName evidence="4">GART</shortName>
    </alternativeName>
</protein>
<proteinExistence type="inferred from homology"/>
<evidence type="ECO:0000313" key="6">
    <source>
        <dbReference type="EMBL" id="XCC62878.1"/>
    </source>
</evidence>
<dbReference type="AlphaFoldDB" id="A0AAU8A9V5"/>
<dbReference type="EC" id="2.1.2.2" evidence="4"/>
<dbReference type="PANTHER" id="PTHR43369:SF2">
    <property type="entry name" value="PHOSPHORIBOSYLGLYCINAMIDE FORMYLTRANSFERASE"/>
    <property type="match status" value="1"/>
</dbReference>
<dbReference type="SUPFAM" id="SSF53328">
    <property type="entry name" value="Formyltransferase"/>
    <property type="match status" value="1"/>
</dbReference>
<name>A0AAU8A9V5_9FIRM</name>
<keyword evidence="3 4" id="KW-0658">Purine biosynthesis</keyword>
<comment type="catalytic activity">
    <reaction evidence="4">
        <text>N(1)-(5-phospho-beta-D-ribosyl)glycinamide + (6R)-10-formyltetrahydrofolate = N(2)-formyl-N(1)-(5-phospho-beta-D-ribosyl)glycinamide + (6S)-5,6,7,8-tetrahydrofolate + H(+)</text>
        <dbReference type="Rhea" id="RHEA:15053"/>
        <dbReference type="ChEBI" id="CHEBI:15378"/>
        <dbReference type="ChEBI" id="CHEBI:57453"/>
        <dbReference type="ChEBI" id="CHEBI:143788"/>
        <dbReference type="ChEBI" id="CHEBI:147286"/>
        <dbReference type="ChEBI" id="CHEBI:195366"/>
        <dbReference type="EC" id="2.1.2.2"/>
    </reaction>
</comment>
<dbReference type="HAMAP" id="MF_01930">
    <property type="entry name" value="PurN"/>
    <property type="match status" value="1"/>
</dbReference>
<dbReference type="PANTHER" id="PTHR43369">
    <property type="entry name" value="PHOSPHORIBOSYLGLYCINAMIDE FORMYLTRANSFERASE"/>
    <property type="match status" value="1"/>
</dbReference>
<dbReference type="InterPro" id="IPR002376">
    <property type="entry name" value="Formyl_transf_N"/>
</dbReference>
<organism evidence="6">
    <name type="scientific">Christensenella massiliensis</name>
    <dbReference type="NCBI Taxonomy" id="1805714"/>
    <lineage>
        <taxon>Bacteria</taxon>
        <taxon>Bacillati</taxon>
        <taxon>Bacillota</taxon>
        <taxon>Clostridia</taxon>
        <taxon>Christensenellales</taxon>
        <taxon>Christensenellaceae</taxon>
        <taxon>Christensenella</taxon>
    </lineage>
</organism>
<dbReference type="Gene3D" id="3.40.50.170">
    <property type="entry name" value="Formyl transferase, N-terminal domain"/>
    <property type="match status" value="1"/>
</dbReference>
<dbReference type="CDD" id="cd08645">
    <property type="entry name" value="FMT_core_GART"/>
    <property type="match status" value="1"/>
</dbReference>
<feature type="active site" description="Proton donor" evidence="4">
    <location>
        <position position="109"/>
    </location>
</feature>
<sequence>MLKFAVMASGGGTDFQSLIDAVSAGKINAEICCLIAGKPGIYAIERARKAGIAAEVVQKKEFAGADEFDEAVLKTLQRNQADFVVLAGYLNIVGPKTIRAYKNKIINIHPALIPSFCGMGMYGKHVHEAVIDYGVKYSGATVHFVNEEADAGPIIMQETVPVLENDTPETLAARVLETEHILLPKAVALMADGKLRVEGRTVRILK</sequence>
<feature type="site" description="Raises pKa of active site His" evidence="4">
    <location>
        <position position="150"/>
    </location>
</feature>
<accession>A0AAU8A9V5</accession>
<evidence type="ECO:0000259" key="5">
    <source>
        <dbReference type="Pfam" id="PF00551"/>
    </source>
</evidence>
<reference evidence="6" key="1">
    <citation type="submission" date="2023-02" db="EMBL/GenBank/DDBJ databases">
        <title>Gut commensal Christensenella minuta modulates host metabolism via a new class of secondary bile acids.</title>
        <authorList>
            <person name="Liu C."/>
        </authorList>
    </citation>
    <scope>NUCLEOTIDE SEQUENCE</scope>
    <source>
        <strain evidence="6">CA70</strain>
    </source>
</reference>
<comment type="function">
    <text evidence="4">Catalyzes the transfer of a formyl group from 10-formyltetrahydrofolate to 5-phospho-ribosyl-glycinamide (GAR), producing 5-phospho-ribosyl-N-formylglycinamide (FGAR) and tetrahydrofolate.</text>
</comment>
<dbReference type="GO" id="GO:0005737">
    <property type="term" value="C:cytoplasm"/>
    <property type="evidence" value="ECO:0007669"/>
    <property type="project" value="TreeGrafter"/>
</dbReference>
<feature type="binding site" evidence="4">
    <location>
        <position position="107"/>
    </location>
    <ligand>
        <name>(6R)-10-formyltetrahydrofolate</name>
        <dbReference type="ChEBI" id="CHEBI:195366"/>
    </ligand>
</feature>
<dbReference type="InterPro" id="IPR004607">
    <property type="entry name" value="GART"/>
</dbReference>
<dbReference type="GO" id="GO:0006189">
    <property type="term" value="P:'de novo' IMP biosynthetic process"/>
    <property type="evidence" value="ECO:0007669"/>
    <property type="project" value="UniProtKB-UniRule"/>
</dbReference>